<evidence type="ECO:0000313" key="4">
    <source>
        <dbReference type="Proteomes" id="UP000191056"/>
    </source>
</evidence>
<evidence type="ECO:0000256" key="1">
    <source>
        <dbReference type="ARBA" id="ARBA00022729"/>
    </source>
</evidence>
<dbReference type="InterPro" id="IPR001638">
    <property type="entry name" value="Solute-binding_3/MltF_N"/>
</dbReference>
<dbReference type="STRING" id="225345.CLCHR_24920"/>
<name>A0A1V4IMR7_9CLOT</name>
<keyword evidence="4" id="KW-1185">Reference proteome</keyword>
<sequence>MRKILRKLLTLITIINFIGIILEGAATIDNSQITNVTESVKKDKLETIKEKGKITVTTPLKDITYFYLDPKTHKISGIDADIVTEIVNRLGINKIEIKVSPFSELIEELKNDDSIDIAAGGIYITPRREEIVSFTQPLYKGSEAIVVPTFSKINFMSDLKNAVIGVEKGTVFVTQAERWKKDNLIKDIEIFETPSDLLNAINNYKIDAGIVDSVIVKHLLLEDKNLLLRILKDYTPEVTGNVGIAIEKNDTALLNAFNEKINEMKADGTLYAILVENGLDKENMIN</sequence>
<dbReference type="SMART" id="SM00062">
    <property type="entry name" value="PBPb"/>
    <property type="match status" value="1"/>
</dbReference>
<comment type="caution">
    <text evidence="3">The sequence shown here is derived from an EMBL/GenBank/DDBJ whole genome shotgun (WGS) entry which is preliminary data.</text>
</comment>
<dbReference type="EMBL" id="MZGT01000031">
    <property type="protein sequence ID" value="OPJ61332.1"/>
    <property type="molecule type" value="Genomic_DNA"/>
</dbReference>
<dbReference type="Pfam" id="PF00497">
    <property type="entry name" value="SBP_bac_3"/>
    <property type="match status" value="1"/>
</dbReference>
<dbReference type="SUPFAM" id="SSF53850">
    <property type="entry name" value="Periplasmic binding protein-like II"/>
    <property type="match status" value="1"/>
</dbReference>
<proteinExistence type="predicted"/>
<dbReference type="OrthoDB" id="115856at2"/>
<gene>
    <name evidence="3" type="primary">artP_3</name>
    <name evidence="3" type="ORF">CLCHR_24920</name>
</gene>
<reference evidence="3 4" key="1">
    <citation type="submission" date="2017-03" db="EMBL/GenBank/DDBJ databases">
        <title>Genome sequence of Clostridium chromiireducens DSM 23318.</title>
        <authorList>
            <person name="Poehlein A."/>
            <person name="Daniel R."/>
        </authorList>
    </citation>
    <scope>NUCLEOTIDE SEQUENCE [LARGE SCALE GENOMIC DNA]</scope>
    <source>
        <strain evidence="3 4">DSM 23318</strain>
    </source>
</reference>
<dbReference type="AlphaFoldDB" id="A0A1V4IMR7"/>
<organism evidence="3 4">
    <name type="scientific">Clostridium chromiireducens</name>
    <dbReference type="NCBI Taxonomy" id="225345"/>
    <lineage>
        <taxon>Bacteria</taxon>
        <taxon>Bacillati</taxon>
        <taxon>Bacillota</taxon>
        <taxon>Clostridia</taxon>
        <taxon>Eubacteriales</taxon>
        <taxon>Clostridiaceae</taxon>
        <taxon>Clostridium</taxon>
    </lineage>
</organism>
<accession>A0A1V4IMR7</accession>
<dbReference type="Gene3D" id="3.40.190.10">
    <property type="entry name" value="Periplasmic binding protein-like II"/>
    <property type="match status" value="2"/>
</dbReference>
<dbReference type="CDD" id="cd13530">
    <property type="entry name" value="PBP2_peptides_like"/>
    <property type="match status" value="1"/>
</dbReference>
<dbReference type="PANTHER" id="PTHR35936">
    <property type="entry name" value="MEMBRANE-BOUND LYTIC MUREIN TRANSGLYCOSYLASE F"/>
    <property type="match status" value="1"/>
</dbReference>
<protein>
    <submittedName>
        <fullName evidence="3">Arginine-binding extracellular protein ArtP</fullName>
    </submittedName>
</protein>
<dbReference type="PANTHER" id="PTHR35936:SF17">
    <property type="entry name" value="ARGININE-BINDING EXTRACELLULAR PROTEIN ARTP"/>
    <property type="match status" value="1"/>
</dbReference>
<evidence type="ECO:0000313" key="3">
    <source>
        <dbReference type="EMBL" id="OPJ61332.1"/>
    </source>
</evidence>
<feature type="domain" description="Solute-binding protein family 3/N-terminal" evidence="2">
    <location>
        <begin position="53"/>
        <end position="281"/>
    </location>
</feature>
<dbReference type="RefSeq" id="WP_079440111.1">
    <property type="nucleotide sequence ID" value="NZ_MZGT01000031.1"/>
</dbReference>
<dbReference type="Proteomes" id="UP000191056">
    <property type="component" value="Unassembled WGS sequence"/>
</dbReference>
<keyword evidence="1" id="KW-0732">Signal</keyword>
<evidence type="ECO:0000259" key="2">
    <source>
        <dbReference type="SMART" id="SM00062"/>
    </source>
</evidence>